<dbReference type="EMBL" id="RXOE01000001">
    <property type="protein sequence ID" value="RTQ36587.1"/>
    <property type="molecule type" value="Genomic_DNA"/>
</dbReference>
<keyword evidence="4" id="KW-0472">Membrane</keyword>
<feature type="transmembrane region" description="Helical" evidence="4">
    <location>
        <begin position="41"/>
        <end position="61"/>
    </location>
</feature>
<dbReference type="InterPro" id="IPR003594">
    <property type="entry name" value="HATPase_dom"/>
</dbReference>
<dbReference type="Pfam" id="PF02518">
    <property type="entry name" value="HATPase_c"/>
    <property type="match status" value="1"/>
</dbReference>
<gene>
    <name evidence="6" type="ORF">EJP69_02245</name>
</gene>
<dbReference type="InterPro" id="IPR036890">
    <property type="entry name" value="HATPase_C_sf"/>
</dbReference>
<feature type="transmembrane region" description="Helical" evidence="4">
    <location>
        <begin position="76"/>
        <end position="98"/>
    </location>
</feature>
<dbReference type="Gene3D" id="1.20.5.1930">
    <property type="match status" value="1"/>
</dbReference>
<keyword evidence="4" id="KW-0812">Transmembrane</keyword>
<dbReference type="SUPFAM" id="SSF55874">
    <property type="entry name" value="ATPase domain of HSP90 chaperone/DNA topoisomerase II/histidine kinase"/>
    <property type="match status" value="1"/>
</dbReference>
<evidence type="ECO:0000313" key="6">
    <source>
        <dbReference type="EMBL" id="RTQ36587.1"/>
    </source>
</evidence>
<feature type="transmembrane region" description="Helical" evidence="4">
    <location>
        <begin position="17"/>
        <end position="34"/>
    </location>
</feature>
<reference evidence="6 7" key="1">
    <citation type="submission" date="2018-12" db="EMBL/GenBank/DDBJ databases">
        <title>The genome of Variovorax gossypii DSM 100435.</title>
        <authorList>
            <person name="Gao J."/>
            <person name="Sun J."/>
        </authorList>
    </citation>
    <scope>NUCLEOTIDE SEQUENCE [LARGE SCALE GENOMIC DNA]</scope>
    <source>
        <strain evidence="6 7">DSM 100435</strain>
    </source>
</reference>
<dbReference type="Gene3D" id="3.30.565.10">
    <property type="entry name" value="Histidine kinase-like ATPase, C-terminal domain"/>
    <property type="match status" value="1"/>
</dbReference>
<keyword evidence="2 6" id="KW-0418">Kinase</keyword>
<dbReference type="GO" id="GO:0016301">
    <property type="term" value="F:kinase activity"/>
    <property type="evidence" value="ECO:0007669"/>
    <property type="project" value="UniProtKB-KW"/>
</dbReference>
<dbReference type="GO" id="GO:0000160">
    <property type="term" value="P:phosphorelay signal transduction system"/>
    <property type="evidence" value="ECO:0007669"/>
    <property type="project" value="UniProtKB-KW"/>
</dbReference>
<keyword evidence="1" id="KW-0808">Transferase</keyword>
<dbReference type="SMART" id="SM00387">
    <property type="entry name" value="HATPase_c"/>
    <property type="match status" value="1"/>
</dbReference>
<dbReference type="CDD" id="cd16917">
    <property type="entry name" value="HATPase_UhpB-NarQ-NarX-like"/>
    <property type="match status" value="1"/>
</dbReference>
<keyword evidence="3" id="KW-0902">Two-component regulatory system</keyword>
<dbReference type="Proteomes" id="UP000267418">
    <property type="component" value="Unassembled WGS sequence"/>
</dbReference>
<keyword evidence="4" id="KW-1133">Transmembrane helix</keyword>
<evidence type="ECO:0000313" key="7">
    <source>
        <dbReference type="Proteomes" id="UP000267418"/>
    </source>
</evidence>
<dbReference type="AlphaFoldDB" id="A0A431TR89"/>
<dbReference type="PANTHER" id="PTHR24421:SF58">
    <property type="entry name" value="SIGNAL TRANSDUCTION HISTIDINE-PROTEIN KINASE_PHOSPHATASE UHPB"/>
    <property type="match status" value="1"/>
</dbReference>
<evidence type="ECO:0000256" key="2">
    <source>
        <dbReference type="ARBA" id="ARBA00022777"/>
    </source>
</evidence>
<evidence type="ECO:0000256" key="1">
    <source>
        <dbReference type="ARBA" id="ARBA00022679"/>
    </source>
</evidence>
<evidence type="ECO:0000259" key="5">
    <source>
        <dbReference type="SMART" id="SM00387"/>
    </source>
</evidence>
<feature type="domain" description="Histidine kinase/HSP90-like ATPase" evidence="5">
    <location>
        <begin position="212"/>
        <end position="316"/>
    </location>
</feature>
<comment type="caution">
    <text evidence="6">The sequence shown here is derived from an EMBL/GenBank/DDBJ whole genome shotgun (WGS) entry which is preliminary data.</text>
</comment>
<sequence>MLAPQVLHLPHILEDQFVWLSIGSWLVLLTWLYSRISRRRLLMWAALAGALHLTPVAAQVIRAGSAITVMAQDMPFTFWALQVVNVLVLGMILGIWYVSQRRASRFRQTQAVMAERRRIANDLHDGVGSRLVALLASQNPGSGGPDSLSMALQACLLELQMTVDDLDDQGDSTVVERLGHLRYRLRPAFERMGIALEWSVSPESEAFPMPAETASQVCRVAQEALSNALRHSRATRVELRVAPQEGGRAMVLEVRDNGRGLGAPGSLPTGDEHSFESLGKGLRSMHSRAEAIGAELDIAPVAPHGLCVRLVVPCEAVAQPQPEARPEHESML</sequence>
<name>A0A431TR89_9BURK</name>
<evidence type="ECO:0000256" key="4">
    <source>
        <dbReference type="SAM" id="Phobius"/>
    </source>
</evidence>
<dbReference type="OrthoDB" id="8697484at2"/>
<evidence type="ECO:0000256" key="3">
    <source>
        <dbReference type="ARBA" id="ARBA00023012"/>
    </source>
</evidence>
<accession>A0A431TR89</accession>
<dbReference type="InterPro" id="IPR050482">
    <property type="entry name" value="Sensor_HK_TwoCompSys"/>
</dbReference>
<protein>
    <submittedName>
        <fullName evidence="6">Histidine kinase</fullName>
    </submittedName>
</protein>
<keyword evidence="7" id="KW-1185">Reference proteome</keyword>
<proteinExistence type="predicted"/>
<dbReference type="PANTHER" id="PTHR24421">
    <property type="entry name" value="NITRATE/NITRITE SENSOR PROTEIN NARX-RELATED"/>
    <property type="match status" value="1"/>
</dbReference>
<organism evidence="6 7">
    <name type="scientific">Variovorax gossypii</name>
    <dbReference type="NCBI Taxonomy" id="1679495"/>
    <lineage>
        <taxon>Bacteria</taxon>
        <taxon>Pseudomonadati</taxon>
        <taxon>Pseudomonadota</taxon>
        <taxon>Betaproteobacteria</taxon>
        <taxon>Burkholderiales</taxon>
        <taxon>Comamonadaceae</taxon>
        <taxon>Variovorax</taxon>
    </lineage>
</organism>